<organism evidence="2">
    <name type="scientific">Alexandrium catenella</name>
    <name type="common">Red tide dinoflagellate</name>
    <name type="synonym">Gonyaulax catenella</name>
    <dbReference type="NCBI Taxonomy" id="2925"/>
    <lineage>
        <taxon>Eukaryota</taxon>
        <taxon>Sar</taxon>
        <taxon>Alveolata</taxon>
        <taxon>Dinophyceae</taxon>
        <taxon>Gonyaulacales</taxon>
        <taxon>Pyrocystaceae</taxon>
        <taxon>Alexandrium</taxon>
    </lineage>
</organism>
<gene>
    <name evidence="2" type="ORF">ACAT0790_LOCUS69825</name>
</gene>
<name>A0A7S1SF55_ALECA</name>
<protein>
    <submittedName>
        <fullName evidence="2">Uncharacterized protein</fullName>
    </submittedName>
</protein>
<dbReference type="EMBL" id="HBGE01117130">
    <property type="protein sequence ID" value="CAD9193048.1"/>
    <property type="molecule type" value="Transcribed_RNA"/>
</dbReference>
<feature type="region of interest" description="Disordered" evidence="1">
    <location>
        <begin position="1"/>
        <end position="21"/>
    </location>
</feature>
<dbReference type="AlphaFoldDB" id="A0A7S1SF55"/>
<reference evidence="2" key="1">
    <citation type="submission" date="2021-01" db="EMBL/GenBank/DDBJ databases">
        <authorList>
            <person name="Corre E."/>
            <person name="Pelletier E."/>
            <person name="Niang G."/>
            <person name="Scheremetjew M."/>
            <person name="Finn R."/>
            <person name="Kale V."/>
            <person name="Holt S."/>
            <person name="Cochrane G."/>
            <person name="Meng A."/>
            <person name="Brown T."/>
            <person name="Cohen L."/>
        </authorList>
    </citation>
    <scope>NUCLEOTIDE SEQUENCE</scope>
    <source>
        <strain evidence="2">OF101</strain>
    </source>
</reference>
<feature type="region of interest" description="Disordered" evidence="1">
    <location>
        <begin position="39"/>
        <end position="58"/>
    </location>
</feature>
<feature type="region of interest" description="Disordered" evidence="1">
    <location>
        <begin position="80"/>
        <end position="102"/>
    </location>
</feature>
<proteinExistence type="predicted"/>
<accession>A0A7S1SF55</accession>
<evidence type="ECO:0000256" key="1">
    <source>
        <dbReference type="SAM" id="MobiDB-lite"/>
    </source>
</evidence>
<sequence>MGCTSSSGRSAKKPASPAPAAEALVPSINDRFLDDCASSMTSCSDDGSASPTGWAGGHMADDALSVASTCSGCGGGAARRASARSSTDCGSRSPYDHGPWLY</sequence>
<feature type="compositionally biased region" description="Polar residues" evidence="1">
    <location>
        <begin position="39"/>
        <end position="51"/>
    </location>
</feature>
<evidence type="ECO:0000313" key="2">
    <source>
        <dbReference type="EMBL" id="CAD9193048.1"/>
    </source>
</evidence>